<comment type="similarity">
    <text evidence="2 4">Belongs to the terpene synthase family.</text>
</comment>
<dbReference type="InterPro" id="IPR008949">
    <property type="entry name" value="Isoprenoid_synthase_dom_sf"/>
</dbReference>
<keyword evidence="3 4" id="KW-0460">Magnesium</keyword>
<dbReference type="PANTHER" id="PTHR35201:SF4">
    <property type="entry name" value="BETA-PINACENE SYNTHASE-RELATED"/>
    <property type="match status" value="1"/>
</dbReference>
<name>A0A8K0L4W2_9PEZI</name>
<evidence type="ECO:0000256" key="5">
    <source>
        <dbReference type="SAM" id="MobiDB-lite"/>
    </source>
</evidence>
<comment type="cofactor">
    <cofactor evidence="1 4">
        <name>Mg(2+)</name>
        <dbReference type="ChEBI" id="CHEBI:18420"/>
    </cofactor>
</comment>
<dbReference type="GO" id="GO:0008299">
    <property type="term" value="P:isoprenoid biosynthetic process"/>
    <property type="evidence" value="ECO:0007669"/>
    <property type="project" value="UniProtKB-ARBA"/>
</dbReference>
<organism evidence="6 7">
    <name type="scientific">Elsinoe batatas</name>
    <dbReference type="NCBI Taxonomy" id="2601811"/>
    <lineage>
        <taxon>Eukaryota</taxon>
        <taxon>Fungi</taxon>
        <taxon>Dikarya</taxon>
        <taxon>Ascomycota</taxon>
        <taxon>Pezizomycotina</taxon>
        <taxon>Dothideomycetes</taxon>
        <taxon>Dothideomycetidae</taxon>
        <taxon>Myriangiales</taxon>
        <taxon>Elsinoaceae</taxon>
        <taxon>Elsinoe</taxon>
    </lineage>
</organism>
<evidence type="ECO:0000256" key="2">
    <source>
        <dbReference type="ARBA" id="ARBA00006333"/>
    </source>
</evidence>
<dbReference type="OrthoDB" id="3004402at2759"/>
<comment type="caution">
    <text evidence="6">The sequence shown here is derived from an EMBL/GenBank/DDBJ whole genome shotgun (WGS) entry which is preliminary data.</text>
</comment>
<dbReference type="Pfam" id="PF19086">
    <property type="entry name" value="Terpene_syn_C_2"/>
    <property type="match status" value="1"/>
</dbReference>
<proteinExistence type="inferred from homology"/>
<keyword evidence="7" id="KW-1185">Reference proteome</keyword>
<dbReference type="AlphaFoldDB" id="A0A8K0L4W2"/>
<keyword evidence="4" id="KW-0479">Metal-binding</keyword>
<evidence type="ECO:0000313" key="7">
    <source>
        <dbReference type="Proteomes" id="UP000809789"/>
    </source>
</evidence>
<feature type="region of interest" description="Disordered" evidence="5">
    <location>
        <begin position="1"/>
        <end position="30"/>
    </location>
</feature>
<protein>
    <recommendedName>
        <fullName evidence="4">Terpene synthase</fullName>
        <ecNumber evidence="4">4.2.3.-</ecNumber>
    </recommendedName>
</protein>
<accession>A0A8K0L4W2</accession>
<keyword evidence="4" id="KW-0456">Lyase</keyword>
<dbReference type="Gene3D" id="1.10.600.10">
    <property type="entry name" value="Farnesyl Diphosphate Synthase"/>
    <property type="match status" value="1"/>
</dbReference>
<dbReference type="InterPro" id="IPR034686">
    <property type="entry name" value="Terpene_cyclase-like_2"/>
</dbReference>
<dbReference type="PANTHER" id="PTHR35201">
    <property type="entry name" value="TERPENE SYNTHASE"/>
    <property type="match status" value="1"/>
</dbReference>
<feature type="compositionally biased region" description="Basic and acidic residues" evidence="5">
    <location>
        <begin position="16"/>
        <end position="28"/>
    </location>
</feature>
<gene>
    <name evidence="6" type="ORF">KVT40_004412</name>
</gene>
<evidence type="ECO:0000256" key="3">
    <source>
        <dbReference type="ARBA" id="ARBA00022842"/>
    </source>
</evidence>
<evidence type="ECO:0000313" key="6">
    <source>
        <dbReference type="EMBL" id="KAG8628539.1"/>
    </source>
</evidence>
<evidence type="ECO:0000256" key="1">
    <source>
        <dbReference type="ARBA" id="ARBA00001946"/>
    </source>
</evidence>
<dbReference type="SUPFAM" id="SSF48576">
    <property type="entry name" value="Terpenoid synthases"/>
    <property type="match status" value="1"/>
</dbReference>
<sequence length="344" mass="38981">MAPASVLPIPAQHGYRTPEVDQPSERIDSPLQTPRLENKIQPSFVAAPIDQLDTPSDNLAPSGVWRPAIHPNALEVAGQVEGDFVRDWRFPSEKAMKKFLAAGFSRVTCLYFPMARDDRIPWACRLLTILFLIDDLLEDMSFEDGEAYNNKLMPIMRGEVLPDRTRPVEWIMYDLWEGMRACDRELADNVLESTFVFMRSQTDRDRSVIKNLGQYLEYREKDVGKALLSALMCFAMDLRLTPDDWEKEVLAASKGHAEGGVLCSAVQILADETELTIPATKRLLWAMVGEWSKHHDRLVSTIEKTGCSGNVARYLQGLEYQMSGNEDWSLSTLRYTDVQDADAF</sequence>
<dbReference type="EMBL" id="JAESVG020000004">
    <property type="protein sequence ID" value="KAG8628539.1"/>
    <property type="molecule type" value="Genomic_DNA"/>
</dbReference>
<dbReference type="GO" id="GO:0010333">
    <property type="term" value="F:terpene synthase activity"/>
    <property type="evidence" value="ECO:0007669"/>
    <property type="project" value="InterPro"/>
</dbReference>
<evidence type="ECO:0000256" key="4">
    <source>
        <dbReference type="RuleBase" id="RU366034"/>
    </source>
</evidence>
<reference evidence="6" key="1">
    <citation type="submission" date="2021-07" db="EMBL/GenBank/DDBJ databases">
        <title>Elsinoe batatas strain:CRI-CJ2 Genome sequencing and assembly.</title>
        <authorList>
            <person name="Huang L."/>
        </authorList>
    </citation>
    <scope>NUCLEOTIDE SEQUENCE</scope>
    <source>
        <strain evidence="6">CRI-CJ2</strain>
    </source>
</reference>
<dbReference type="EC" id="4.2.3.-" evidence="4"/>
<dbReference type="GO" id="GO:0046872">
    <property type="term" value="F:metal ion binding"/>
    <property type="evidence" value="ECO:0007669"/>
    <property type="project" value="UniProtKB-KW"/>
</dbReference>
<dbReference type="Proteomes" id="UP000809789">
    <property type="component" value="Unassembled WGS sequence"/>
</dbReference>